<comment type="caution">
    <text evidence="2">The sequence shown here is derived from an EMBL/GenBank/DDBJ whole genome shotgun (WGS) entry which is preliminary data.</text>
</comment>
<dbReference type="SUPFAM" id="SSF117916">
    <property type="entry name" value="Fe-S cluster assembly (FSCA) domain-like"/>
    <property type="match status" value="1"/>
</dbReference>
<dbReference type="Gene3D" id="3.30.300.130">
    <property type="entry name" value="Fe-S cluster assembly (FSCA)"/>
    <property type="match status" value="1"/>
</dbReference>
<dbReference type="InterPro" id="IPR052339">
    <property type="entry name" value="Fe-S_Maturation_MIP18"/>
</dbReference>
<dbReference type="InterPro" id="IPR002744">
    <property type="entry name" value="MIP18-like"/>
</dbReference>
<dbReference type="Proteomes" id="UP000812277">
    <property type="component" value="Unassembled WGS sequence"/>
</dbReference>
<reference evidence="2 3" key="1">
    <citation type="submission" date="2021-07" db="EMBL/GenBank/DDBJ databases">
        <title>Paenibacillus radiodurans sp. nov., isolated from the southeastern edge of Tengger Desert.</title>
        <authorList>
            <person name="Zhang G."/>
        </authorList>
    </citation>
    <scope>NUCLEOTIDE SEQUENCE [LARGE SCALE GENOMIC DNA]</scope>
    <source>
        <strain evidence="2 3">DT7-4</strain>
    </source>
</reference>
<gene>
    <name evidence="2" type="ORF">K0T92_10760</name>
</gene>
<protein>
    <submittedName>
        <fullName evidence="2">Metal-sulfur cluster assembly factor</fullName>
    </submittedName>
</protein>
<evidence type="ECO:0000313" key="2">
    <source>
        <dbReference type="EMBL" id="MBW7475227.1"/>
    </source>
</evidence>
<accession>A0ABS7D6Q7</accession>
<feature type="domain" description="MIP18 family-like" evidence="1">
    <location>
        <begin position="5"/>
        <end position="77"/>
    </location>
</feature>
<dbReference type="RefSeq" id="WP_219872478.1">
    <property type="nucleotide sequence ID" value="NZ_JAHZIJ010000006.1"/>
</dbReference>
<name>A0ABS7D6Q7_9BACL</name>
<proteinExistence type="predicted"/>
<dbReference type="PANTHER" id="PTHR42831:SF1">
    <property type="entry name" value="FE-S PROTEIN MATURATION AUXILIARY FACTOR YITW"/>
    <property type="match status" value="1"/>
</dbReference>
<organism evidence="2 3">
    <name type="scientific">Paenibacillus oenotherae</name>
    <dbReference type="NCBI Taxonomy" id="1435645"/>
    <lineage>
        <taxon>Bacteria</taxon>
        <taxon>Bacillati</taxon>
        <taxon>Bacillota</taxon>
        <taxon>Bacilli</taxon>
        <taxon>Bacillales</taxon>
        <taxon>Paenibacillaceae</taxon>
        <taxon>Paenibacillus</taxon>
    </lineage>
</organism>
<evidence type="ECO:0000259" key="1">
    <source>
        <dbReference type="Pfam" id="PF01883"/>
    </source>
</evidence>
<sequence length="99" mass="11476">MDHNEQILNVLRQVYDPELGVNIVDLGLVYEVREDPDTIYVRMTLTTPGCPLHDTIIGGVRTILLDQTDKNDVKVEVVWEPKWTPERMSEAAREYLTFF</sequence>
<dbReference type="InterPro" id="IPR034904">
    <property type="entry name" value="FSCA_dom_sf"/>
</dbReference>
<dbReference type="PANTHER" id="PTHR42831">
    <property type="entry name" value="FE-S PROTEIN MATURATION AUXILIARY FACTOR YITW"/>
    <property type="match status" value="1"/>
</dbReference>
<evidence type="ECO:0000313" key="3">
    <source>
        <dbReference type="Proteomes" id="UP000812277"/>
    </source>
</evidence>
<dbReference type="EMBL" id="JAHZIJ010000006">
    <property type="protein sequence ID" value="MBW7475227.1"/>
    <property type="molecule type" value="Genomic_DNA"/>
</dbReference>
<dbReference type="Pfam" id="PF01883">
    <property type="entry name" value="FeS_assembly_P"/>
    <property type="match status" value="1"/>
</dbReference>
<keyword evidence="3" id="KW-1185">Reference proteome</keyword>